<dbReference type="eggNOG" id="COG1680">
    <property type="taxonomic scope" value="Bacteria"/>
</dbReference>
<keyword evidence="11" id="KW-1185">Reference proteome</keyword>
<evidence type="ECO:0000256" key="2">
    <source>
        <dbReference type="ARBA" id="ARBA00007840"/>
    </source>
</evidence>
<accession>A0A085A521</accession>
<comment type="catalytic activity">
    <reaction evidence="1 7">
        <text>a beta-lactam + H2O = a substituted beta-amino acid</text>
        <dbReference type="Rhea" id="RHEA:20401"/>
        <dbReference type="ChEBI" id="CHEBI:15377"/>
        <dbReference type="ChEBI" id="CHEBI:35627"/>
        <dbReference type="ChEBI" id="CHEBI:140347"/>
        <dbReference type="EC" id="3.5.2.6"/>
    </reaction>
</comment>
<dbReference type="EC" id="3.5.2.6" evidence="3 7"/>
<sequence length="385" mass="41684">MQKMLNAALAFTALTLTTAAFAAGNTLTPAQISKTVDKTIAPLLKAQAIPGMAVAVIYQGQPYYFTYGKADIKHGSPVTQETLFELGSVSKTFAGVLGGDAISRGEISLSDPATKYWPELTGSQWKGITLLHLATYTAGGLPLQVPDEAKDSASLLNFYQHWQPKWAPGTRRLYANSSIGLFAALAVKPSGMSYEQALTERVFQPLNLTHTWVNVPPREEKNYAWGYRDGQPVRLTPGMLMAEAAGLKSSVVDIAAWLQVNMDPQRIGNRTLREAVSLAQSRYWRIGSMYQGLGWEMLNWPVKADTVINGSDNSVALAPLPAVAIDPPAPRVAASWVHKTGSTNGFGAYVAFIPEKQLGIVMLANKAYPNTERVKAGYAILNALQ</sequence>
<dbReference type="SUPFAM" id="SSF56601">
    <property type="entry name" value="beta-lactamase/transpeptidase-like"/>
    <property type="match status" value="1"/>
</dbReference>
<evidence type="ECO:0000256" key="7">
    <source>
        <dbReference type="RuleBase" id="RU361140"/>
    </source>
</evidence>
<dbReference type="Pfam" id="PF00144">
    <property type="entry name" value="Beta-lactamase"/>
    <property type="match status" value="1"/>
</dbReference>
<evidence type="ECO:0000256" key="6">
    <source>
        <dbReference type="ARBA" id="ARBA00023251"/>
    </source>
</evidence>
<dbReference type="GO" id="GO:0008800">
    <property type="term" value="F:beta-lactamase activity"/>
    <property type="evidence" value="ECO:0007669"/>
    <property type="project" value="UniProtKB-UniRule"/>
</dbReference>
<keyword evidence="6 7" id="KW-0046">Antibiotic resistance</keyword>
<protein>
    <recommendedName>
        <fullName evidence="3 7">Beta-lactamase</fullName>
        <ecNumber evidence="3 7">3.5.2.6</ecNumber>
    </recommendedName>
</protein>
<dbReference type="PROSITE" id="PS00336">
    <property type="entry name" value="BETA_LACTAMASE_C"/>
    <property type="match status" value="1"/>
</dbReference>
<dbReference type="Proteomes" id="UP000028630">
    <property type="component" value="Unassembled WGS sequence"/>
</dbReference>
<keyword evidence="5 7" id="KW-0378">Hydrolase</keyword>
<reference evidence="11" key="1">
    <citation type="submission" date="2014-05" db="EMBL/GenBank/DDBJ databases">
        <title>ATOL: Assembling a taxonomically balanced genome-scale reconstruction of the evolutionary history of the Enterobacteriaceae.</title>
        <authorList>
            <person name="Plunkett G. III"/>
            <person name="Neeno-Eckwall E.C."/>
            <person name="Glasner J.D."/>
            <person name="Perna N.T."/>
        </authorList>
    </citation>
    <scope>NUCLEOTIDE SEQUENCE [LARGE SCALE GENOMIC DNA]</scope>
    <source>
        <strain evidence="11">ATCC 49490</strain>
    </source>
</reference>
<evidence type="ECO:0000313" key="10">
    <source>
        <dbReference type="EMBL" id="KFC05316.1"/>
    </source>
</evidence>
<dbReference type="GO" id="GO:0030288">
    <property type="term" value="C:outer membrane-bounded periplasmic space"/>
    <property type="evidence" value="ECO:0007669"/>
    <property type="project" value="InterPro"/>
</dbReference>
<evidence type="ECO:0000256" key="4">
    <source>
        <dbReference type="ARBA" id="ARBA00022729"/>
    </source>
</evidence>
<evidence type="ECO:0000313" key="11">
    <source>
        <dbReference type="Proteomes" id="UP000028630"/>
    </source>
</evidence>
<evidence type="ECO:0000256" key="5">
    <source>
        <dbReference type="ARBA" id="ARBA00022801"/>
    </source>
</evidence>
<organism evidence="10 11">
    <name type="scientific">Trabulsiella guamensis ATCC 49490</name>
    <dbReference type="NCBI Taxonomy" id="1005994"/>
    <lineage>
        <taxon>Bacteria</taxon>
        <taxon>Pseudomonadati</taxon>
        <taxon>Pseudomonadota</taxon>
        <taxon>Gammaproteobacteria</taxon>
        <taxon>Enterobacterales</taxon>
        <taxon>Enterobacteriaceae</taxon>
        <taxon>Trabulsiella</taxon>
    </lineage>
</organism>
<dbReference type="PANTHER" id="PTHR46825:SF8">
    <property type="entry name" value="BETA-LACTAMASE-RELATED"/>
    <property type="match status" value="1"/>
</dbReference>
<dbReference type="InterPro" id="IPR001466">
    <property type="entry name" value="Beta-lactam-related"/>
</dbReference>
<feature type="signal peptide" evidence="8">
    <location>
        <begin position="1"/>
        <end position="22"/>
    </location>
</feature>
<dbReference type="GO" id="GO:0046677">
    <property type="term" value="P:response to antibiotic"/>
    <property type="evidence" value="ECO:0007669"/>
    <property type="project" value="UniProtKB-UniRule"/>
</dbReference>
<gene>
    <name evidence="10" type="primary">ampC</name>
    <name evidence="10" type="ORF">GTGU_02900</name>
</gene>
<dbReference type="InterPro" id="IPR012338">
    <property type="entry name" value="Beta-lactam/transpept-like"/>
</dbReference>
<dbReference type="FunFam" id="3.40.710.10:FF:000012">
    <property type="entry name" value="Beta-lactamase"/>
    <property type="match status" value="1"/>
</dbReference>
<dbReference type="InterPro" id="IPR058136">
    <property type="entry name" value="AmpC"/>
</dbReference>
<feature type="chain" id="PRO_5001786156" description="Beta-lactamase" evidence="8">
    <location>
        <begin position="23"/>
        <end position="385"/>
    </location>
</feature>
<evidence type="ECO:0000256" key="1">
    <source>
        <dbReference type="ARBA" id="ARBA00001526"/>
    </source>
</evidence>
<evidence type="ECO:0000256" key="8">
    <source>
        <dbReference type="SAM" id="SignalP"/>
    </source>
</evidence>
<dbReference type="EMBL" id="JMTB01000091">
    <property type="protein sequence ID" value="KFC05316.1"/>
    <property type="molecule type" value="Genomic_DNA"/>
</dbReference>
<name>A0A085A521_9ENTR</name>
<comment type="caution">
    <text evidence="10">The sequence shown here is derived from an EMBL/GenBank/DDBJ whole genome shotgun (WGS) entry which is preliminary data.</text>
</comment>
<evidence type="ECO:0000256" key="3">
    <source>
        <dbReference type="ARBA" id="ARBA00012865"/>
    </source>
</evidence>
<dbReference type="PANTHER" id="PTHR46825">
    <property type="entry name" value="D-ALANYL-D-ALANINE-CARBOXYPEPTIDASE/ENDOPEPTIDASE AMPH"/>
    <property type="match status" value="1"/>
</dbReference>
<evidence type="ECO:0000259" key="9">
    <source>
        <dbReference type="Pfam" id="PF00144"/>
    </source>
</evidence>
<dbReference type="NCBIfam" id="NF033085">
    <property type="entry name" value="bla_class_C"/>
    <property type="match status" value="1"/>
</dbReference>
<dbReference type="InterPro" id="IPR050491">
    <property type="entry name" value="AmpC-like"/>
</dbReference>
<dbReference type="Gene3D" id="3.40.710.10">
    <property type="entry name" value="DD-peptidase/beta-lactamase superfamily"/>
    <property type="match status" value="1"/>
</dbReference>
<dbReference type="AlphaFoldDB" id="A0A085A521"/>
<proteinExistence type="inferred from homology"/>
<dbReference type="InterPro" id="IPR001586">
    <property type="entry name" value="Beta-lactam_class-C_AS"/>
</dbReference>
<comment type="similarity">
    <text evidence="2 7">Belongs to the class-C beta-lactamase family.</text>
</comment>
<keyword evidence="4 8" id="KW-0732">Signal</keyword>
<feature type="domain" description="Beta-lactamase-related" evidence="9">
    <location>
        <begin position="36"/>
        <end position="384"/>
    </location>
</feature>
<dbReference type="GO" id="GO:0017001">
    <property type="term" value="P:antibiotic catabolic process"/>
    <property type="evidence" value="ECO:0007669"/>
    <property type="project" value="InterPro"/>
</dbReference>